<comment type="caution">
    <text evidence="1">The sequence shown here is derived from an EMBL/GenBank/DDBJ whole genome shotgun (WGS) entry which is preliminary data.</text>
</comment>
<dbReference type="Pfam" id="PF00106">
    <property type="entry name" value="adh_short"/>
    <property type="match status" value="1"/>
</dbReference>
<evidence type="ECO:0000313" key="2">
    <source>
        <dbReference type="Proteomes" id="UP000094669"/>
    </source>
</evidence>
<dbReference type="PANTHER" id="PTHR44147:SF2">
    <property type="entry name" value="DEHYDROGENASE_REDUCTASE SDR FAMILY MEMBER 1"/>
    <property type="match status" value="1"/>
</dbReference>
<reference evidence="1" key="1">
    <citation type="submission" date="2018-01" db="EMBL/GenBank/DDBJ databases">
        <title>Genomic characterization of Leptospira inadai serogroup Lyme isolated from captured rat in Brazil and comparative analysis with human reference strain.</title>
        <authorList>
            <person name="Moreno L.Z."/>
            <person name="Loureiro A.P."/>
            <person name="Miraglia F."/>
            <person name="Kremer F.S."/>
            <person name="Eslabao M.R."/>
            <person name="Dellagostin O.A."/>
            <person name="Lilenbaum W."/>
            <person name="Moreno A.M."/>
        </authorList>
    </citation>
    <scope>NUCLEOTIDE SEQUENCE [LARGE SCALE GENOMIC DNA]</scope>
    <source>
        <strain evidence="1">M34/99</strain>
    </source>
</reference>
<protein>
    <recommendedName>
        <fullName evidence="3">SDR family NAD(P)-dependent oxidoreductase</fullName>
    </recommendedName>
</protein>
<dbReference type="Proteomes" id="UP000094669">
    <property type="component" value="Unassembled WGS sequence"/>
</dbReference>
<evidence type="ECO:0000313" key="1">
    <source>
        <dbReference type="EMBL" id="PNV74104.1"/>
    </source>
</evidence>
<evidence type="ECO:0008006" key="3">
    <source>
        <dbReference type="Google" id="ProtNLM"/>
    </source>
</evidence>
<organism evidence="1 2">
    <name type="scientific">Leptospira inadai serovar Lyme</name>
    <dbReference type="NCBI Taxonomy" id="293084"/>
    <lineage>
        <taxon>Bacteria</taxon>
        <taxon>Pseudomonadati</taxon>
        <taxon>Spirochaetota</taxon>
        <taxon>Spirochaetia</taxon>
        <taxon>Leptospirales</taxon>
        <taxon>Leptospiraceae</taxon>
        <taxon>Leptospira</taxon>
    </lineage>
</organism>
<gene>
    <name evidence="1" type="ORF">BES34_015540</name>
</gene>
<dbReference type="Gene3D" id="3.40.50.720">
    <property type="entry name" value="NAD(P)-binding Rossmann-like Domain"/>
    <property type="match status" value="1"/>
</dbReference>
<keyword evidence="2" id="KW-1185">Reference proteome</keyword>
<accession>A0ABX4YFZ4</accession>
<dbReference type="InterPro" id="IPR002347">
    <property type="entry name" value="SDR_fam"/>
</dbReference>
<dbReference type="EMBL" id="MCRM02000018">
    <property type="protein sequence ID" value="PNV74104.1"/>
    <property type="molecule type" value="Genomic_DNA"/>
</dbReference>
<sequence>MITKPLGGKIAVVAGGTRGAGRGISIALGELGCTVYVTGRTSRKLKSELGRTETIEETAEKVSQAGGVGIPVRVDHTDPEQVKSLFEKVKNESKAGLDIPVNDVWGGDHLATALSIRTVRVCIGETII</sequence>
<name>A0ABX4YFZ4_9LEPT</name>
<dbReference type="SUPFAM" id="SSF51735">
    <property type="entry name" value="NAD(P)-binding Rossmann-fold domains"/>
    <property type="match status" value="1"/>
</dbReference>
<dbReference type="InterPro" id="IPR036291">
    <property type="entry name" value="NAD(P)-bd_dom_sf"/>
</dbReference>
<proteinExistence type="predicted"/>
<dbReference type="PANTHER" id="PTHR44147">
    <property type="entry name" value="DEHYDROGENASE/REDUCTASE SDR FAMILY MEMBER 1"/>
    <property type="match status" value="1"/>
</dbReference>